<dbReference type="InterPro" id="IPR036291">
    <property type="entry name" value="NAD(P)-bd_dom_sf"/>
</dbReference>
<dbReference type="GO" id="GO:0005737">
    <property type="term" value="C:cytoplasm"/>
    <property type="evidence" value="ECO:0007669"/>
    <property type="project" value="TreeGrafter"/>
</dbReference>
<dbReference type="GO" id="GO:0006066">
    <property type="term" value="P:alcohol metabolic process"/>
    <property type="evidence" value="ECO:0007669"/>
    <property type="project" value="InterPro"/>
</dbReference>
<evidence type="ECO:0000256" key="9">
    <source>
        <dbReference type="RuleBase" id="RU000364"/>
    </source>
</evidence>
<dbReference type="EC" id="1.1.1.1" evidence="3 9"/>
<dbReference type="Proteomes" id="UP000000304">
    <property type="component" value="Chromosome 3L"/>
</dbReference>
<comment type="subunit">
    <text evidence="2 9">Homodimer.</text>
</comment>
<proteinExistence type="inferred from homology"/>
<dbReference type="Pfam" id="PF00106">
    <property type="entry name" value="adh_short"/>
    <property type="match status" value="1"/>
</dbReference>
<keyword evidence="11" id="KW-1185">Reference proteome</keyword>
<dbReference type="PROSITE" id="PS00061">
    <property type="entry name" value="ADH_SHORT"/>
    <property type="match status" value="1"/>
</dbReference>
<evidence type="ECO:0000256" key="8">
    <source>
        <dbReference type="ARBA" id="ARBA00049243"/>
    </source>
</evidence>
<dbReference type="EMBL" id="CM000363">
    <property type="protein sequence ID" value="EDX10716.1"/>
    <property type="molecule type" value="Genomic_DNA"/>
</dbReference>
<feature type="non-terminal residue" evidence="10">
    <location>
        <position position="1"/>
    </location>
</feature>
<sequence length="164" mass="17877">YFLKVGVINSTLTALEYMDKSKGGRGGLIVNISSVAGLQPTPLMAIYSTSKTGVTTFTRAMASPIHYAHSGVGFITICPGFTNTGILKDIDKKTTFPFYETRMRTVFSKVKGQTVEVCARNIVHAIETAKNGAVLMLELGEIHELDIPNLWNPQLDDCVFVCLS</sequence>
<evidence type="ECO:0000313" key="11">
    <source>
        <dbReference type="Proteomes" id="UP000000304"/>
    </source>
</evidence>
<evidence type="ECO:0000256" key="1">
    <source>
        <dbReference type="ARBA" id="ARBA00006484"/>
    </source>
</evidence>
<comment type="catalytic activity">
    <reaction evidence="7 9">
        <text>a secondary alcohol + NAD(+) = a ketone + NADH + H(+)</text>
        <dbReference type="Rhea" id="RHEA:10740"/>
        <dbReference type="ChEBI" id="CHEBI:15378"/>
        <dbReference type="ChEBI" id="CHEBI:17087"/>
        <dbReference type="ChEBI" id="CHEBI:35681"/>
        <dbReference type="ChEBI" id="CHEBI:57540"/>
        <dbReference type="ChEBI" id="CHEBI:57945"/>
        <dbReference type="EC" id="1.1.1.1"/>
    </reaction>
</comment>
<dbReference type="InterPro" id="IPR002425">
    <property type="entry name" value="ADH_Drosophila-type"/>
</dbReference>
<protein>
    <recommendedName>
        <fullName evidence="4 9">Alcohol dehydrogenase</fullName>
        <ecNumber evidence="3 9">1.1.1.1</ecNumber>
    </recommendedName>
</protein>
<accession>B4QME7</accession>
<evidence type="ECO:0000256" key="2">
    <source>
        <dbReference type="ARBA" id="ARBA00011738"/>
    </source>
</evidence>
<dbReference type="PRINTS" id="PR01168">
    <property type="entry name" value="ALCDHDRGNASE"/>
</dbReference>
<dbReference type="STRING" id="7240.B4QME7"/>
<evidence type="ECO:0000256" key="7">
    <source>
        <dbReference type="ARBA" id="ARBA00049164"/>
    </source>
</evidence>
<evidence type="ECO:0000256" key="6">
    <source>
        <dbReference type="ARBA" id="ARBA00023027"/>
    </source>
</evidence>
<dbReference type="InterPro" id="IPR020904">
    <property type="entry name" value="Sc_DH/Rdtase_CS"/>
</dbReference>
<reference evidence="10 11" key="1">
    <citation type="journal article" date="2007" name="Nature">
        <title>Evolution of genes and genomes on the Drosophila phylogeny.</title>
        <authorList>
            <consortium name="Drosophila 12 Genomes Consortium"/>
            <person name="Clark A.G."/>
            <person name="Eisen M.B."/>
            <person name="Smith D.R."/>
            <person name="Bergman C.M."/>
            <person name="Oliver B."/>
            <person name="Markow T.A."/>
            <person name="Kaufman T.C."/>
            <person name="Kellis M."/>
            <person name="Gelbart W."/>
            <person name="Iyer V.N."/>
            <person name="Pollard D.A."/>
            <person name="Sackton T.B."/>
            <person name="Larracuente A.M."/>
            <person name="Singh N.D."/>
            <person name="Abad J.P."/>
            <person name="Abt D.N."/>
            <person name="Adryan B."/>
            <person name="Aguade M."/>
            <person name="Akashi H."/>
            <person name="Anderson W.W."/>
            <person name="Aquadro C.F."/>
            <person name="Ardell D.H."/>
            <person name="Arguello R."/>
            <person name="Artieri C.G."/>
            <person name="Barbash D.A."/>
            <person name="Barker D."/>
            <person name="Barsanti P."/>
            <person name="Batterham P."/>
            <person name="Batzoglou S."/>
            <person name="Begun D."/>
            <person name="Bhutkar A."/>
            <person name="Blanco E."/>
            <person name="Bosak S.A."/>
            <person name="Bradley R.K."/>
            <person name="Brand A.D."/>
            <person name="Brent M.R."/>
            <person name="Brooks A.N."/>
            <person name="Brown R.H."/>
            <person name="Butlin R.K."/>
            <person name="Caggese C."/>
            <person name="Calvi B.R."/>
            <person name="Bernardo de Carvalho A."/>
            <person name="Caspi A."/>
            <person name="Castrezana S."/>
            <person name="Celniker S.E."/>
            <person name="Chang J.L."/>
            <person name="Chapple C."/>
            <person name="Chatterji S."/>
            <person name="Chinwalla A."/>
            <person name="Civetta A."/>
            <person name="Clifton S.W."/>
            <person name="Comeron J.M."/>
            <person name="Costello J.C."/>
            <person name="Coyne J.A."/>
            <person name="Daub J."/>
            <person name="David R.G."/>
            <person name="Delcher A.L."/>
            <person name="Delehaunty K."/>
            <person name="Do C.B."/>
            <person name="Ebling H."/>
            <person name="Edwards K."/>
            <person name="Eickbush T."/>
            <person name="Evans J.D."/>
            <person name="Filipski A."/>
            <person name="Findeiss S."/>
            <person name="Freyhult E."/>
            <person name="Fulton L."/>
            <person name="Fulton R."/>
            <person name="Garcia A.C."/>
            <person name="Gardiner A."/>
            <person name="Garfield D.A."/>
            <person name="Garvin B.E."/>
            <person name="Gibson G."/>
            <person name="Gilbert D."/>
            <person name="Gnerre S."/>
            <person name="Godfrey J."/>
            <person name="Good R."/>
            <person name="Gotea V."/>
            <person name="Gravely B."/>
            <person name="Greenberg A.J."/>
            <person name="Griffiths-Jones S."/>
            <person name="Gross S."/>
            <person name="Guigo R."/>
            <person name="Gustafson E.A."/>
            <person name="Haerty W."/>
            <person name="Hahn M.W."/>
            <person name="Halligan D.L."/>
            <person name="Halpern A.L."/>
            <person name="Halter G.M."/>
            <person name="Han M.V."/>
            <person name="Heger A."/>
            <person name="Hillier L."/>
            <person name="Hinrichs A.S."/>
            <person name="Holmes I."/>
            <person name="Hoskins R.A."/>
            <person name="Hubisz M.J."/>
            <person name="Hultmark D."/>
            <person name="Huntley M.A."/>
            <person name="Jaffe D.B."/>
            <person name="Jagadeeshan S."/>
            <person name="Jeck W.R."/>
            <person name="Johnson J."/>
            <person name="Jones C.D."/>
            <person name="Jordan W.C."/>
            <person name="Karpen G.H."/>
            <person name="Kataoka E."/>
            <person name="Keightley P.D."/>
            <person name="Kheradpour P."/>
            <person name="Kirkness E.F."/>
            <person name="Koerich L.B."/>
            <person name="Kristiansen K."/>
            <person name="Kudrna D."/>
            <person name="Kulathinal R.J."/>
            <person name="Kumar S."/>
            <person name="Kwok R."/>
            <person name="Lander E."/>
            <person name="Langley C.H."/>
            <person name="Lapoint R."/>
            <person name="Lazzaro B.P."/>
            <person name="Lee S.J."/>
            <person name="Levesque L."/>
            <person name="Li R."/>
            <person name="Lin C.F."/>
            <person name="Lin M.F."/>
            <person name="Lindblad-Toh K."/>
            <person name="Llopart A."/>
            <person name="Long M."/>
            <person name="Low L."/>
            <person name="Lozovsky E."/>
            <person name="Lu J."/>
            <person name="Luo M."/>
            <person name="Machado C.A."/>
            <person name="Makalowski W."/>
            <person name="Marzo M."/>
            <person name="Matsuda M."/>
            <person name="Matzkin L."/>
            <person name="McAllister B."/>
            <person name="McBride C.S."/>
            <person name="McKernan B."/>
            <person name="McKernan K."/>
            <person name="Mendez-Lago M."/>
            <person name="Minx P."/>
            <person name="Mollenhauer M.U."/>
            <person name="Montooth K."/>
            <person name="Mount S.M."/>
            <person name="Mu X."/>
            <person name="Myers E."/>
            <person name="Negre B."/>
            <person name="Newfeld S."/>
            <person name="Nielsen R."/>
            <person name="Noor M.A."/>
            <person name="O'Grady P."/>
            <person name="Pachter L."/>
            <person name="Papaceit M."/>
            <person name="Parisi M.J."/>
            <person name="Parisi M."/>
            <person name="Parts L."/>
            <person name="Pedersen J.S."/>
            <person name="Pesole G."/>
            <person name="Phillippy A.M."/>
            <person name="Ponting C.P."/>
            <person name="Pop M."/>
            <person name="Porcelli D."/>
            <person name="Powell J.R."/>
            <person name="Prohaska S."/>
            <person name="Pruitt K."/>
            <person name="Puig M."/>
            <person name="Quesneville H."/>
            <person name="Ram K.R."/>
            <person name="Rand D."/>
            <person name="Rasmussen M.D."/>
            <person name="Reed L.K."/>
            <person name="Reenan R."/>
            <person name="Reily A."/>
            <person name="Remington K.A."/>
            <person name="Rieger T.T."/>
            <person name="Ritchie M.G."/>
            <person name="Robin C."/>
            <person name="Rogers Y.H."/>
            <person name="Rohde C."/>
            <person name="Rozas J."/>
            <person name="Rubenfield M.J."/>
            <person name="Ruiz A."/>
            <person name="Russo S."/>
            <person name="Salzberg S.L."/>
            <person name="Sanchez-Gracia A."/>
            <person name="Saranga D.J."/>
            <person name="Sato H."/>
            <person name="Schaeffer S.W."/>
            <person name="Schatz M.C."/>
            <person name="Schlenke T."/>
            <person name="Schwartz R."/>
            <person name="Segarra C."/>
            <person name="Singh R.S."/>
            <person name="Sirot L."/>
            <person name="Sirota M."/>
            <person name="Sisneros N.B."/>
            <person name="Smith C.D."/>
            <person name="Smith T.F."/>
            <person name="Spieth J."/>
            <person name="Stage D.E."/>
            <person name="Stark A."/>
            <person name="Stephan W."/>
            <person name="Strausberg R.L."/>
            <person name="Strempel S."/>
            <person name="Sturgill D."/>
            <person name="Sutton G."/>
            <person name="Sutton G.G."/>
            <person name="Tao W."/>
            <person name="Teichmann S."/>
            <person name="Tobari Y.N."/>
            <person name="Tomimura Y."/>
            <person name="Tsolas J.M."/>
            <person name="Valente V.L."/>
            <person name="Venter E."/>
            <person name="Venter J.C."/>
            <person name="Vicario S."/>
            <person name="Vieira F.G."/>
            <person name="Vilella A.J."/>
            <person name="Villasante A."/>
            <person name="Walenz B."/>
            <person name="Wang J."/>
            <person name="Wasserman M."/>
            <person name="Watts T."/>
            <person name="Wilson D."/>
            <person name="Wilson R.K."/>
            <person name="Wing R.A."/>
            <person name="Wolfner M.F."/>
            <person name="Wong A."/>
            <person name="Wong G.K."/>
            <person name="Wu C.I."/>
            <person name="Wu G."/>
            <person name="Yamamoto D."/>
            <person name="Yang H.P."/>
            <person name="Yang S.P."/>
            <person name="Yorke J.A."/>
            <person name="Yoshida K."/>
            <person name="Zdobnov E."/>
            <person name="Zhang P."/>
            <person name="Zhang Y."/>
            <person name="Zimin A.V."/>
            <person name="Baldwin J."/>
            <person name="Abdouelleil A."/>
            <person name="Abdulkadir J."/>
            <person name="Abebe A."/>
            <person name="Abera B."/>
            <person name="Abreu J."/>
            <person name="Acer S.C."/>
            <person name="Aftuck L."/>
            <person name="Alexander A."/>
            <person name="An P."/>
            <person name="Anderson E."/>
            <person name="Anderson S."/>
            <person name="Arachi H."/>
            <person name="Azer M."/>
            <person name="Bachantsang P."/>
            <person name="Barry A."/>
            <person name="Bayul T."/>
            <person name="Berlin A."/>
            <person name="Bessette D."/>
            <person name="Bloom T."/>
            <person name="Blye J."/>
            <person name="Boguslavskiy L."/>
            <person name="Bonnet C."/>
            <person name="Boukhgalter B."/>
            <person name="Bourzgui I."/>
            <person name="Brown A."/>
            <person name="Cahill P."/>
            <person name="Channer S."/>
            <person name="Cheshatsang Y."/>
            <person name="Chuda L."/>
            <person name="Citroen M."/>
            <person name="Collymore A."/>
            <person name="Cooke P."/>
            <person name="Costello M."/>
            <person name="D'Aco K."/>
            <person name="Daza R."/>
            <person name="De Haan G."/>
            <person name="DeGray S."/>
            <person name="DeMaso C."/>
            <person name="Dhargay N."/>
            <person name="Dooley K."/>
            <person name="Dooley E."/>
            <person name="Doricent M."/>
            <person name="Dorje P."/>
            <person name="Dorjee K."/>
            <person name="Dupes A."/>
            <person name="Elong R."/>
            <person name="Falk J."/>
            <person name="Farina A."/>
            <person name="Faro S."/>
            <person name="Ferguson D."/>
            <person name="Fisher S."/>
            <person name="Foley C.D."/>
            <person name="Franke A."/>
            <person name="Friedrich D."/>
            <person name="Gadbois L."/>
            <person name="Gearin G."/>
            <person name="Gearin C.R."/>
            <person name="Giannoukos G."/>
            <person name="Goode T."/>
            <person name="Graham J."/>
            <person name="Grandbois E."/>
            <person name="Grewal S."/>
            <person name="Gyaltsen K."/>
            <person name="Hafez N."/>
            <person name="Hagos B."/>
            <person name="Hall J."/>
            <person name="Henson C."/>
            <person name="Hollinger A."/>
            <person name="Honan T."/>
            <person name="Huard M.D."/>
            <person name="Hughes L."/>
            <person name="Hurhula B."/>
            <person name="Husby M.E."/>
            <person name="Kamat A."/>
            <person name="Kanga B."/>
            <person name="Kashin S."/>
            <person name="Khazanovich D."/>
            <person name="Kisner P."/>
            <person name="Lance K."/>
            <person name="Lara M."/>
            <person name="Lee W."/>
            <person name="Lennon N."/>
            <person name="Letendre F."/>
            <person name="LeVine R."/>
            <person name="Lipovsky A."/>
            <person name="Liu X."/>
            <person name="Liu J."/>
            <person name="Liu S."/>
            <person name="Lokyitsang T."/>
            <person name="Lokyitsang Y."/>
            <person name="Lubonja R."/>
            <person name="Lui A."/>
            <person name="MacDonald P."/>
            <person name="Magnisalis V."/>
            <person name="Maru K."/>
            <person name="Matthews C."/>
            <person name="McCusker W."/>
            <person name="McDonough S."/>
            <person name="Mehta T."/>
            <person name="Meldrim J."/>
            <person name="Meneus L."/>
            <person name="Mihai O."/>
            <person name="Mihalev A."/>
            <person name="Mihova T."/>
            <person name="Mittelman R."/>
            <person name="Mlenga V."/>
            <person name="Montmayeur A."/>
            <person name="Mulrain L."/>
            <person name="Navidi A."/>
            <person name="Naylor J."/>
            <person name="Negash T."/>
            <person name="Nguyen T."/>
            <person name="Nguyen N."/>
            <person name="Nicol R."/>
            <person name="Norbu C."/>
            <person name="Norbu N."/>
            <person name="Novod N."/>
            <person name="O'Neill B."/>
            <person name="Osman S."/>
            <person name="Markiewicz E."/>
            <person name="Oyono O.L."/>
            <person name="Patti C."/>
            <person name="Phunkhang P."/>
            <person name="Pierre F."/>
            <person name="Priest M."/>
            <person name="Raghuraman S."/>
            <person name="Rege F."/>
            <person name="Reyes R."/>
            <person name="Rise C."/>
            <person name="Rogov P."/>
            <person name="Ross K."/>
            <person name="Ryan E."/>
            <person name="Settipalli S."/>
            <person name="Shea T."/>
            <person name="Sherpa N."/>
            <person name="Shi L."/>
            <person name="Shih D."/>
            <person name="Sparrow T."/>
            <person name="Spaulding J."/>
            <person name="Stalker J."/>
            <person name="Stange-Thomann N."/>
            <person name="Stavropoulos S."/>
            <person name="Stone C."/>
            <person name="Strader C."/>
            <person name="Tesfaye S."/>
            <person name="Thomson T."/>
            <person name="Thoulutsang Y."/>
            <person name="Thoulutsang D."/>
            <person name="Topham K."/>
            <person name="Topping I."/>
            <person name="Tsamla T."/>
            <person name="Vassiliev H."/>
            <person name="Vo A."/>
            <person name="Wangchuk T."/>
            <person name="Wangdi T."/>
            <person name="Weiand M."/>
            <person name="Wilkinson J."/>
            <person name="Wilson A."/>
            <person name="Yadav S."/>
            <person name="Young G."/>
            <person name="Yu Q."/>
            <person name="Zembek L."/>
            <person name="Zhong D."/>
            <person name="Zimmer A."/>
            <person name="Zwirko Z."/>
            <person name="Jaffe D.B."/>
            <person name="Alvarez P."/>
            <person name="Brockman W."/>
            <person name="Butler J."/>
            <person name="Chin C."/>
            <person name="Gnerre S."/>
            <person name="Grabherr M."/>
            <person name="Kleber M."/>
            <person name="Mauceli E."/>
            <person name="MacCallum I."/>
        </authorList>
    </citation>
    <scope>NUCLEOTIDE SEQUENCE [LARGE SCALE GENOMIC DNA]</scope>
    <source>
        <strain evidence="11">white501</strain>
    </source>
</reference>
<dbReference type="OMA" id="FHDKENS"/>
<comment type="similarity">
    <text evidence="1">Belongs to the short-chain dehydrogenases/reductases (SDR) family.</text>
</comment>
<gene>
    <name evidence="10" type="primary">Dsim\GD14637</name>
    <name evidence="10" type="ORF">Dsim_GD14637</name>
</gene>
<dbReference type="InterPro" id="IPR002347">
    <property type="entry name" value="SDR_fam"/>
</dbReference>
<dbReference type="PANTHER" id="PTHR44229">
    <property type="entry name" value="15-HYDROXYPROSTAGLANDIN DEHYDROGENASE [NAD(+)]"/>
    <property type="match status" value="1"/>
</dbReference>
<dbReference type="Gene3D" id="3.40.50.720">
    <property type="entry name" value="NAD(P)-binding Rossmann-like Domain"/>
    <property type="match status" value="1"/>
</dbReference>
<keyword evidence="5" id="KW-0560">Oxidoreductase</keyword>
<evidence type="ECO:0000256" key="5">
    <source>
        <dbReference type="ARBA" id="ARBA00023002"/>
    </source>
</evidence>
<evidence type="ECO:0000313" key="10">
    <source>
        <dbReference type="EMBL" id="EDX10716.1"/>
    </source>
</evidence>
<dbReference type="HOGENOM" id="CLU_1623105_0_0_1"/>
<dbReference type="AlphaFoldDB" id="B4QME7"/>
<keyword evidence="6 9" id="KW-0520">NAD</keyword>
<dbReference type="PRINTS" id="PR01167">
    <property type="entry name" value="INSADHFAMILY"/>
</dbReference>
<dbReference type="SUPFAM" id="SSF51735">
    <property type="entry name" value="NAD(P)-binding Rossmann-fold domains"/>
    <property type="match status" value="1"/>
</dbReference>
<dbReference type="GO" id="GO:0004022">
    <property type="term" value="F:alcohol dehydrogenase (NAD+) activity"/>
    <property type="evidence" value="ECO:0007669"/>
    <property type="project" value="UniProtKB-EC"/>
</dbReference>
<dbReference type="PRINTS" id="PR00080">
    <property type="entry name" value="SDRFAMILY"/>
</dbReference>
<dbReference type="PhylomeDB" id="B4QME7"/>
<evidence type="ECO:0000256" key="4">
    <source>
        <dbReference type="ARBA" id="ARBA00016352"/>
    </source>
</evidence>
<comment type="catalytic activity">
    <reaction evidence="8 9">
        <text>a primary alcohol + NAD(+) = an aldehyde + NADH + H(+)</text>
        <dbReference type="Rhea" id="RHEA:10736"/>
        <dbReference type="ChEBI" id="CHEBI:15378"/>
        <dbReference type="ChEBI" id="CHEBI:15734"/>
        <dbReference type="ChEBI" id="CHEBI:17478"/>
        <dbReference type="ChEBI" id="CHEBI:57540"/>
        <dbReference type="ChEBI" id="CHEBI:57945"/>
        <dbReference type="EC" id="1.1.1.1"/>
    </reaction>
</comment>
<name>B4QME7_DROSI</name>
<dbReference type="PANTHER" id="PTHR44229:SF8">
    <property type="entry name" value="ALCOHOL DEHYDROGENASE-RELATED"/>
    <property type="match status" value="1"/>
</dbReference>
<organism evidence="10 11">
    <name type="scientific">Drosophila simulans</name>
    <name type="common">Fruit fly</name>
    <dbReference type="NCBI Taxonomy" id="7240"/>
    <lineage>
        <taxon>Eukaryota</taxon>
        <taxon>Metazoa</taxon>
        <taxon>Ecdysozoa</taxon>
        <taxon>Arthropoda</taxon>
        <taxon>Hexapoda</taxon>
        <taxon>Insecta</taxon>
        <taxon>Pterygota</taxon>
        <taxon>Neoptera</taxon>
        <taxon>Endopterygota</taxon>
        <taxon>Diptera</taxon>
        <taxon>Brachycera</taxon>
        <taxon>Muscomorpha</taxon>
        <taxon>Ephydroidea</taxon>
        <taxon>Drosophilidae</taxon>
        <taxon>Drosophila</taxon>
        <taxon>Sophophora</taxon>
    </lineage>
</organism>
<dbReference type="OrthoDB" id="417891at2759"/>
<evidence type="ECO:0000256" key="3">
    <source>
        <dbReference type="ARBA" id="ARBA00013190"/>
    </source>
</evidence>